<feature type="transmembrane region" description="Helical" evidence="6">
    <location>
        <begin position="56"/>
        <end position="75"/>
    </location>
</feature>
<proteinExistence type="predicted"/>
<feature type="compositionally biased region" description="Basic and acidic residues" evidence="5">
    <location>
        <begin position="201"/>
        <end position="220"/>
    </location>
</feature>
<feature type="transmembrane region" description="Helical" evidence="6">
    <location>
        <begin position="408"/>
        <end position="431"/>
    </location>
</feature>
<keyword evidence="3 6" id="KW-1133">Transmembrane helix</keyword>
<dbReference type="GO" id="GO:0016020">
    <property type="term" value="C:membrane"/>
    <property type="evidence" value="ECO:0007669"/>
    <property type="project" value="UniProtKB-SubCell"/>
</dbReference>
<evidence type="ECO:0000256" key="1">
    <source>
        <dbReference type="ARBA" id="ARBA00004141"/>
    </source>
</evidence>
<sequence length="526" mass="56630">MDNNITNMGLSNDGRGWIMTGLSGIACIFGASFICVDIIVRQFPGKAGWKIQDSDAFLSISLSLSFGVMLFSALYSMLPSAKSSLIKGGFDAKTAAWILIGCFIGGVAGIQIISRIMHRFIPHNVVDCEHKHDDEEAHKEGEHDHQPNGHDHHHHTKPQPPRGASTKRQNSHPGFTRPQTQQRASSHRSSYFSNQSHSHHSTIESEHNDRTSERRPETIERTTTLQSRIKEGVSKLTTGKDPSCACDGPCYGYSDICQSDCFKSVNGRGGFKAPKPTSGAQRPAATKSVTATESTPLLAEIVEEPLARPHTRAAAEGAADMNVEEPSDDSSGTAVSSNNHLHKTHSHHSEDSHEVDQEDPDHHHHHVPTNAFLNIGLQTSIAIALHKLPEGFITYATNHANPKLGVSVFLALFIHNITEGFAMALPLYLAINNRLKAMIISFALGGLSQPLGAGVAALWFKAAGKSGWEPSEAVYGGMFAVTAGILASVALQLFAESLDLTHSKHLCMIGAFAGMSILGISSALTA</sequence>
<feature type="compositionally biased region" description="Polar residues" evidence="5">
    <location>
        <begin position="166"/>
        <end position="195"/>
    </location>
</feature>
<name>A0A8H6VI10_9PEZI</name>
<evidence type="ECO:0000256" key="6">
    <source>
        <dbReference type="SAM" id="Phobius"/>
    </source>
</evidence>
<feature type="compositionally biased region" description="Basic and acidic residues" evidence="5">
    <location>
        <begin position="132"/>
        <end position="150"/>
    </location>
</feature>
<dbReference type="PANTHER" id="PTHR11040:SF210">
    <property type="entry name" value="ZINC-REGULATED TRANSPORTER 3"/>
    <property type="match status" value="1"/>
</dbReference>
<feature type="transmembrane region" description="Helical" evidence="6">
    <location>
        <begin position="16"/>
        <end position="36"/>
    </location>
</feature>
<feature type="region of interest" description="Disordered" evidence="5">
    <location>
        <begin position="272"/>
        <end position="367"/>
    </location>
</feature>
<evidence type="ECO:0000313" key="8">
    <source>
        <dbReference type="Proteomes" id="UP000660729"/>
    </source>
</evidence>
<organism evidence="7 8">
    <name type="scientific">Pseudocercospora fuligena</name>
    <dbReference type="NCBI Taxonomy" id="685502"/>
    <lineage>
        <taxon>Eukaryota</taxon>
        <taxon>Fungi</taxon>
        <taxon>Dikarya</taxon>
        <taxon>Ascomycota</taxon>
        <taxon>Pezizomycotina</taxon>
        <taxon>Dothideomycetes</taxon>
        <taxon>Dothideomycetidae</taxon>
        <taxon>Mycosphaerellales</taxon>
        <taxon>Mycosphaerellaceae</taxon>
        <taxon>Pseudocercospora</taxon>
    </lineage>
</organism>
<dbReference type="AlphaFoldDB" id="A0A8H6VI10"/>
<evidence type="ECO:0000256" key="2">
    <source>
        <dbReference type="ARBA" id="ARBA00022692"/>
    </source>
</evidence>
<evidence type="ECO:0000256" key="3">
    <source>
        <dbReference type="ARBA" id="ARBA00022989"/>
    </source>
</evidence>
<accession>A0A8H6VI10</accession>
<comment type="caution">
    <text evidence="7">The sequence shown here is derived from an EMBL/GenBank/DDBJ whole genome shotgun (WGS) entry which is preliminary data.</text>
</comment>
<evidence type="ECO:0000256" key="5">
    <source>
        <dbReference type="SAM" id="MobiDB-lite"/>
    </source>
</evidence>
<dbReference type="GO" id="GO:0005385">
    <property type="term" value="F:zinc ion transmembrane transporter activity"/>
    <property type="evidence" value="ECO:0007669"/>
    <property type="project" value="TreeGrafter"/>
</dbReference>
<dbReference type="EMBL" id="JABCIY010000204">
    <property type="protein sequence ID" value="KAF7188804.1"/>
    <property type="molecule type" value="Genomic_DNA"/>
</dbReference>
<evidence type="ECO:0000313" key="7">
    <source>
        <dbReference type="EMBL" id="KAF7188804.1"/>
    </source>
</evidence>
<dbReference type="PANTHER" id="PTHR11040">
    <property type="entry name" value="ZINC/IRON TRANSPORTER"/>
    <property type="match status" value="1"/>
</dbReference>
<dbReference type="InterPro" id="IPR003689">
    <property type="entry name" value="ZIP"/>
</dbReference>
<keyword evidence="4 6" id="KW-0472">Membrane</keyword>
<keyword evidence="8" id="KW-1185">Reference proteome</keyword>
<dbReference type="Proteomes" id="UP000660729">
    <property type="component" value="Unassembled WGS sequence"/>
</dbReference>
<dbReference type="Pfam" id="PF02535">
    <property type="entry name" value="Zip"/>
    <property type="match status" value="1"/>
</dbReference>
<reference evidence="7" key="1">
    <citation type="submission" date="2020-04" db="EMBL/GenBank/DDBJ databases">
        <title>Draft genome resource of the tomato pathogen Pseudocercospora fuligena.</title>
        <authorList>
            <person name="Zaccaron A."/>
        </authorList>
    </citation>
    <scope>NUCLEOTIDE SEQUENCE</scope>
    <source>
        <strain evidence="7">PF001</strain>
    </source>
</reference>
<feature type="transmembrane region" description="Helical" evidence="6">
    <location>
        <begin position="506"/>
        <end position="524"/>
    </location>
</feature>
<feature type="transmembrane region" description="Helical" evidence="6">
    <location>
        <begin position="473"/>
        <end position="494"/>
    </location>
</feature>
<comment type="subcellular location">
    <subcellularLocation>
        <location evidence="1">Membrane</location>
        <topology evidence="1">Multi-pass membrane protein</topology>
    </subcellularLocation>
</comment>
<feature type="compositionally biased region" description="Polar residues" evidence="5">
    <location>
        <begin position="329"/>
        <end position="339"/>
    </location>
</feature>
<dbReference type="OrthoDB" id="262547at2759"/>
<feature type="region of interest" description="Disordered" evidence="5">
    <location>
        <begin position="132"/>
        <end position="222"/>
    </location>
</feature>
<feature type="transmembrane region" description="Helical" evidence="6">
    <location>
        <begin position="438"/>
        <end position="461"/>
    </location>
</feature>
<evidence type="ECO:0000256" key="4">
    <source>
        <dbReference type="ARBA" id="ARBA00023136"/>
    </source>
</evidence>
<feature type="transmembrane region" description="Helical" evidence="6">
    <location>
        <begin position="95"/>
        <end position="113"/>
    </location>
</feature>
<keyword evidence="2 6" id="KW-0812">Transmembrane</keyword>
<gene>
    <name evidence="7" type="ORF">HII31_09727</name>
</gene>
<protein>
    <submittedName>
        <fullName evidence="7">Zinc-regulated transporter 3</fullName>
    </submittedName>
</protein>